<feature type="non-terminal residue" evidence="4">
    <location>
        <position position="145"/>
    </location>
</feature>
<evidence type="ECO:0000256" key="3">
    <source>
        <dbReference type="ARBA" id="ARBA00023315"/>
    </source>
</evidence>
<dbReference type="SUPFAM" id="SSF55729">
    <property type="entry name" value="Acyl-CoA N-acyltransferases (Nat)"/>
    <property type="match status" value="1"/>
</dbReference>
<dbReference type="PANTHER" id="PTHR30098">
    <property type="entry name" value="LEUCYL/PHENYLALANYL-TRNA--PROTEIN TRANSFERASE"/>
    <property type="match status" value="1"/>
</dbReference>
<dbReference type="GO" id="GO:0005737">
    <property type="term" value="C:cytoplasm"/>
    <property type="evidence" value="ECO:0007669"/>
    <property type="project" value="TreeGrafter"/>
</dbReference>
<dbReference type="AlphaFoldDB" id="A0A383A5W7"/>
<keyword evidence="2" id="KW-0808">Transferase</keyword>
<dbReference type="HAMAP" id="MF_00688">
    <property type="entry name" value="Leu_Phe_trans"/>
    <property type="match status" value="1"/>
</dbReference>
<name>A0A383A5W7_9ZZZZ</name>
<dbReference type="Pfam" id="PF03588">
    <property type="entry name" value="Leu_Phe_trans"/>
    <property type="match status" value="1"/>
</dbReference>
<dbReference type="InterPro" id="IPR042203">
    <property type="entry name" value="Leu/Phe-tRNA_Trfase_C"/>
</dbReference>
<dbReference type="GO" id="GO:0030163">
    <property type="term" value="P:protein catabolic process"/>
    <property type="evidence" value="ECO:0007669"/>
    <property type="project" value="InterPro"/>
</dbReference>
<keyword evidence="1" id="KW-0963">Cytoplasm</keyword>
<reference evidence="4" key="1">
    <citation type="submission" date="2018-05" db="EMBL/GenBank/DDBJ databases">
        <authorList>
            <person name="Lanie J.A."/>
            <person name="Ng W.-L."/>
            <person name="Kazmierczak K.M."/>
            <person name="Andrzejewski T.M."/>
            <person name="Davidsen T.M."/>
            <person name="Wayne K.J."/>
            <person name="Tettelin H."/>
            <person name="Glass J.I."/>
            <person name="Rusch D."/>
            <person name="Podicherti R."/>
            <person name="Tsui H.-C.T."/>
            <person name="Winkler M.E."/>
        </authorList>
    </citation>
    <scope>NUCLEOTIDE SEQUENCE</scope>
</reference>
<dbReference type="InterPro" id="IPR016181">
    <property type="entry name" value="Acyl_CoA_acyltransferase"/>
</dbReference>
<evidence type="ECO:0000256" key="1">
    <source>
        <dbReference type="ARBA" id="ARBA00022490"/>
    </source>
</evidence>
<evidence type="ECO:0008006" key="5">
    <source>
        <dbReference type="Google" id="ProtNLM"/>
    </source>
</evidence>
<dbReference type="Gene3D" id="3.40.630.70">
    <property type="entry name" value="Leucyl/phenylalanyl-tRNA-protein transferase, C-terminal domain"/>
    <property type="match status" value="1"/>
</dbReference>
<accession>A0A383A5W7</accession>
<dbReference type="PANTHER" id="PTHR30098:SF2">
    <property type="entry name" value="LEUCYL_PHENYLALANYL-TRNA--PROTEIN TRANSFERASE"/>
    <property type="match status" value="1"/>
</dbReference>
<dbReference type="NCBIfam" id="TIGR00667">
    <property type="entry name" value="aat"/>
    <property type="match status" value="1"/>
</dbReference>
<sequence length="145" mass="16420">MKITPDIVLKAYATGVFPMSDGRDDLKIFWVDPENRGILPLDKFHLPRRLHRVVRTDQFQIRTDTAFTEVMDACAAPAPGRWTTWINHEIQELFLDLHERGFAHCVETWANDELAGGLYGIALGGAFFGESMFSRRNNASKVALV</sequence>
<organism evidence="4">
    <name type="scientific">marine metagenome</name>
    <dbReference type="NCBI Taxonomy" id="408172"/>
    <lineage>
        <taxon>unclassified sequences</taxon>
        <taxon>metagenomes</taxon>
        <taxon>ecological metagenomes</taxon>
    </lineage>
</organism>
<gene>
    <name evidence="4" type="ORF">METZ01_LOCUS455232</name>
</gene>
<keyword evidence="3" id="KW-0012">Acyltransferase</keyword>
<evidence type="ECO:0000313" key="4">
    <source>
        <dbReference type="EMBL" id="SVE02378.1"/>
    </source>
</evidence>
<protein>
    <recommendedName>
        <fullName evidence="5">Leucyl/phenylalanyl-tRNA--protein transferase</fullName>
    </recommendedName>
</protein>
<dbReference type="GO" id="GO:0008914">
    <property type="term" value="F:leucyl-tRNA--protein transferase activity"/>
    <property type="evidence" value="ECO:0007669"/>
    <property type="project" value="InterPro"/>
</dbReference>
<proteinExistence type="inferred from homology"/>
<dbReference type="InterPro" id="IPR004616">
    <property type="entry name" value="Leu/Phe-tRNA_Trfase"/>
</dbReference>
<evidence type="ECO:0000256" key="2">
    <source>
        <dbReference type="ARBA" id="ARBA00022679"/>
    </source>
</evidence>
<dbReference type="EMBL" id="UINC01188929">
    <property type="protein sequence ID" value="SVE02378.1"/>
    <property type="molecule type" value="Genomic_DNA"/>
</dbReference>